<proteinExistence type="predicted"/>
<evidence type="ECO:0000313" key="4">
    <source>
        <dbReference type="Proteomes" id="UP000192656"/>
    </source>
</evidence>
<keyword evidence="4" id="KW-1185">Reference proteome</keyword>
<evidence type="ECO:0000313" key="3">
    <source>
        <dbReference type="EMBL" id="SMC44894.1"/>
    </source>
</evidence>
<dbReference type="AlphaFoldDB" id="A0A1W1Z943"/>
<feature type="chain" id="PRO_5013207126" description="Beta-lactamase-inhibitor-like, PepSY-like" evidence="2">
    <location>
        <begin position="24"/>
        <end position="507"/>
    </location>
</feature>
<keyword evidence="2" id="KW-0732">Signal</keyword>
<evidence type="ECO:0000256" key="1">
    <source>
        <dbReference type="SAM" id="MobiDB-lite"/>
    </source>
</evidence>
<feature type="signal peptide" evidence="2">
    <location>
        <begin position="1"/>
        <end position="23"/>
    </location>
</feature>
<feature type="region of interest" description="Disordered" evidence="1">
    <location>
        <begin position="92"/>
        <end position="118"/>
    </location>
</feature>
<name>A0A1W1Z943_9HYPH</name>
<feature type="compositionally biased region" description="Basic and acidic residues" evidence="1">
    <location>
        <begin position="344"/>
        <end position="361"/>
    </location>
</feature>
<dbReference type="Proteomes" id="UP000192656">
    <property type="component" value="Unassembled WGS sequence"/>
</dbReference>
<sequence length="507" mass="51993">MMRTKTHAIVAGGALALLSPVTAATAQQCANVPNAAGIELMITVEGVPGQHRLTCRDGALVAVPNEASELGGTPTMGQRMSESVARTAEEIVDAPKTGADASSETRTSQDDAGAEPAVEAAIEETAKTAAQAIKDEVDLDTVPDALESEGGASKPAGPTGAEASAATQDHGSTSAEGAIEDSASEAASEIKSGSDLDSVPEPLKDGEESSQSSPKSAPKAAANNAAEVIEKSAAEAAGDLQGETRLESVPESLSQEDARSDGQAGTRPSAQTKDETDPAETAANLAGVSGQSPSNAKGDTASPEMPNDAPEVATVDRATGTTDEPPVVSPNMVGEAPMTGEPGGNREDQRSSTQSSDDRPDQPVTPDRQAQTDAQADMVAVPLAVIASAELALPGADFEAVSIRGDDADRVYALRGTTWDGTPVSVTVQADGRVTRVDRRVDPGAVPGPIRRIAEALLPGAAIERVLLSSRDNYSSYFVYEGTDERSQPFALEIRSDGRSVQFKRAS</sequence>
<organism evidence="3 4">
    <name type="scientific">Fulvimarina manganoxydans</name>
    <dbReference type="NCBI Taxonomy" id="937218"/>
    <lineage>
        <taxon>Bacteria</taxon>
        <taxon>Pseudomonadati</taxon>
        <taxon>Pseudomonadota</taxon>
        <taxon>Alphaproteobacteria</taxon>
        <taxon>Hyphomicrobiales</taxon>
        <taxon>Aurantimonadaceae</taxon>
        <taxon>Fulvimarina</taxon>
    </lineage>
</organism>
<feature type="compositionally biased region" description="Low complexity" evidence="1">
    <location>
        <begin position="209"/>
        <end position="226"/>
    </location>
</feature>
<accession>A0A1W1Z943</accession>
<dbReference type="OrthoDB" id="7917381at2"/>
<dbReference type="EMBL" id="FWXR01000002">
    <property type="protein sequence ID" value="SMC44894.1"/>
    <property type="molecule type" value="Genomic_DNA"/>
</dbReference>
<protein>
    <recommendedName>
        <fullName evidence="5">Beta-lactamase-inhibitor-like, PepSY-like</fullName>
    </recommendedName>
</protein>
<reference evidence="3 4" key="1">
    <citation type="submission" date="2017-04" db="EMBL/GenBank/DDBJ databases">
        <authorList>
            <person name="Afonso C.L."/>
            <person name="Miller P.J."/>
            <person name="Scott M.A."/>
            <person name="Spackman E."/>
            <person name="Goraichik I."/>
            <person name="Dimitrov K.M."/>
            <person name="Suarez D.L."/>
            <person name="Swayne D.E."/>
        </authorList>
    </citation>
    <scope>NUCLEOTIDE SEQUENCE [LARGE SCALE GENOMIC DNA]</scope>
    <source>
        <strain evidence="3 4">CGMCC 1.10972</strain>
    </source>
</reference>
<feature type="region of interest" description="Disordered" evidence="1">
    <location>
        <begin position="145"/>
        <end position="373"/>
    </location>
</feature>
<feature type="compositionally biased region" description="Low complexity" evidence="1">
    <location>
        <begin position="184"/>
        <end position="193"/>
    </location>
</feature>
<dbReference type="RefSeq" id="WP_084408726.1">
    <property type="nucleotide sequence ID" value="NZ_FWXR01000002.1"/>
</dbReference>
<evidence type="ECO:0008006" key="5">
    <source>
        <dbReference type="Google" id="ProtNLM"/>
    </source>
</evidence>
<evidence type="ECO:0000256" key="2">
    <source>
        <dbReference type="SAM" id="SignalP"/>
    </source>
</evidence>
<gene>
    <name evidence="3" type="ORF">SAMN06297251_102286</name>
</gene>